<name>A0A067NXG4_PLEO1</name>
<sequence length="546" mass="61260">MNFPASSQFQFSMVPVEAGSEAGAAMEGKTEEGKAEEQSDHSGARTSQKRTLKRVASMHSMDVDMDENNSNASMEVDTDDQSLAGQRQGKGSEDTLSHVNARRGAPRLGMRPTAAAPVRRGGFKVPLLPDKARKARLEEIQRVLDSGASSSSQESCPSPSIATSATVFNSKSKPNADLNRAKSSIRSEQLEDMDDMEEGNSSFGDISFELEWNEEVENMLRKQGIWAYLCAIDVPLLTRLYPGEVGNFKRARSSLVEEKNKRTCHNAKNDLCFMKAGFIVYPAAFTSKSTKELRTSSFIEMSQDIGHALVRNHEYYLPGGDLHLLADGQLFRVHKYFFQRESEWFRDQIATPVTRGNRPRGTSDSDAIPVPVRSSDLEKFLWVFYNPTYNLHACLVTDWIVILGLAHQWGFDEVKRLVIRQLESKQIRLVDRIALYTAHGVDDEELRKYYSELCLRPEPITLHEGMKLSMYVVIMVATVRERLRERRGGTLDAEIVGTEIDQYRMIVTPLDDQVTTTENADAGGKLSGGSARHPATNGTLRRHRWD</sequence>
<dbReference type="EMBL" id="KL198008">
    <property type="protein sequence ID" value="KDQ28296.1"/>
    <property type="molecule type" value="Genomic_DNA"/>
</dbReference>
<protein>
    <recommendedName>
        <fullName evidence="2">BTB domain-containing protein</fullName>
    </recommendedName>
</protein>
<reference evidence="4" key="1">
    <citation type="journal article" date="2014" name="Proc. Natl. Acad. Sci. U.S.A.">
        <title>Extensive sampling of basidiomycete genomes demonstrates inadequacy of the white-rot/brown-rot paradigm for wood decay fungi.</title>
        <authorList>
            <person name="Riley R."/>
            <person name="Salamov A.A."/>
            <person name="Brown D.W."/>
            <person name="Nagy L.G."/>
            <person name="Floudas D."/>
            <person name="Held B.W."/>
            <person name="Levasseur A."/>
            <person name="Lombard V."/>
            <person name="Morin E."/>
            <person name="Otillar R."/>
            <person name="Lindquist E.A."/>
            <person name="Sun H."/>
            <person name="LaButti K.M."/>
            <person name="Schmutz J."/>
            <person name="Jabbour D."/>
            <person name="Luo H."/>
            <person name="Baker S.E."/>
            <person name="Pisabarro A.G."/>
            <person name="Walton J.D."/>
            <person name="Blanchette R.A."/>
            <person name="Henrissat B."/>
            <person name="Martin F."/>
            <person name="Cullen D."/>
            <person name="Hibbett D.S."/>
            <person name="Grigoriev I.V."/>
        </authorList>
    </citation>
    <scope>NUCLEOTIDE SEQUENCE [LARGE SCALE GENOMIC DNA]</scope>
    <source>
        <strain evidence="4">PC15</strain>
    </source>
</reference>
<accession>A0A067NXG4</accession>
<feature type="compositionally biased region" description="Low complexity" evidence="1">
    <location>
        <begin position="146"/>
        <end position="160"/>
    </location>
</feature>
<dbReference type="AlphaFoldDB" id="A0A067NXG4"/>
<dbReference type="VEuPathDB" id="FungiDB:PLEOSDRAFT_1084090"/>
<dbReference type="InParanoid" id="A0A067NXG4"/>
<feature type="region of interest" description="Disordered" evidence="1">
    <location>
        <begin position="516"/>
        <end position="546"/>
    </location>
</feature>
<dbReference type="PROSITE" id="PS50097">
    <property type="entry name" value="BTB"/>
    <property type="match status" value="1"/>
</dbReference>
<organism evidence="3 4">
    <name type="scientific">Pleurotus ostreatus (strain PC15)</name>
    <name type="common">Oyster mushroom</name>
    <dbReference type="NCBI Taxonomy" id="1137138"/>
    <lineage>
        <taxon>Eukaryota</taxon>
        <taxon>Fungi</taxon>
        <taxon>Dikarya</taxon>
        <taxon>Basidiomycota</taxon>
        <taxon>Agaricomycotina</taxon>
        <taxon>Agaricomycetes</taxon>
        <taxon>Agaricomycetidae</taxon>
        <taxon>Agaricales</taxon>
        <taxon>Pleurotineae</taxon>
        <taxon>Pleurotaceae</taxon>
        <taxon>Pleurotus</taxon>
    </lineage>
</organism>
<proteinExistence type="predicted"/>
<gene>
    <name evidence="3" type="ORF">PLEOSDRAFT_1084090</name>
</gene>
<dbReference type="InterPro" id="IPR000210">
    <property type="entry name" value="BTB/POZ_dom"/>
</dbReference>
<dbReference type="Gene3D" id="3.30.710.10">
    <property type="entry name" value="Potassium Channel Kv1.1, Chain A"/>
    <property type="match status" value="1"/>
</dbReference>
<feature type="compositionally biased region" description="Basic and acidic residues" evidence="1">
    <location>
        <begin position="28"/>
        <end position="43"/>
    </location>
</feature>
<feature type="region of interest" description="Disordered" evidence="1">
    <location>
        <begin position="144"/>
        <end position="200"/>
    </location>
</feature>
<dbReference type="HOGENOM" id="CLU_498852_0_0_1"/>
<feature type="region of interest" description="Disordered" evidence="1">
    <location>
        <begin position="19"/>
        <end position="122"/>
    </location>
</feature>
<evidence type="ECO:0000256" key="1">
    <source>
        <dbReference type="SAM" id="MobiDB-lite"/>
    </source>
</evidence>
<feature type="compositionally biased region" description="Polar residues" evidence="1">
    <location>
        <begin position="161"/>
        <end position="173"/>
    </location>
</feature>
<evidence type="ECO:0000259" key="2">
    <source>
        <dbReference type="PROSITE" id="PS50097"/>
    </source>
</evidence>
<feature type="domain" description="BTB" evidence="2">
    <location>
        <begin position="320"/>
        <end position="393"/>
    </location>
</feature>
<dbReference type="Proteomes" id="UP000027073">
    <property type="component" value="Unassembled WGS sequence"/>
</dbReference>
<dbReference type="InterPro" id="IPR011333">
    <property type="entry name" value="SKP1/BTB/POZ_sf"/>
</dbReference>
<evidence type="ECO:0000313" key="4">
    <source>
        <dbReference type="Proteomes" id="UP000027073"/>
    </source>
</evidence>
<dbReference type="STRING" id="1137138.A0A067NXG4"/>
<dbReference type="SUPFAM" id="SSF54695">
    <property type="entry name" value="POZ domain"/>
    <property type="match status" value="1"/>
</dbReference>
<evidence type="ECO:0000313" key="3">
    <source>
        <dbReference type="EMBL" id="KDQ28296.1"/>
    </source>
</evidence>
<dbReference type="OrthoDB" id="9997739at2759"/>